<gene>
    <name evidence="4" type="ORF">M2283_002876</name>
</gene>
<keyword evidence="5" id="KW-1185">Reference proteome</keyword>
<proteinExistence type="predicted"/>
<accession>A0ABT6LGY8</accession>
<feature type="transmembrane region" description="Helical" evidence="2">
    <location>
        <begin position="66"/>
        <end position="85"/>
    </location>
</feature>
<evidence type="ECO:0000313" key="5">
    <source>
        <dbReference type="Proteomes" id="UP001160499"/>
    </source>
</evidence>
<reference evidence="4 5" key="1">
    <citation type="submission" date="2023-04" db="EMBL/GenBank/DDBJ databases">
        <title>Forest soil microbial communities from Buena Vista Peninsula, Colon Province, Panama.</title>
        <authorList>
            <person name="Bouskill N."/>
        </authorList>
    </citation>
    <scope>NUCLEOTIDE SEQUENCE [LARGE SCALE GENOMIC DNA]</scope>
    <source>
        <strain evidence="4 5">GGS1</strain>
    </source>
</reference>
<feature type="region of interest" description="Disordered" evidence="1">
    <location>
        <begin position="1"/>
        <end position="28"/>
    </location>
</feature>
<organism evidence="4 5">
    <name type="scientific">Streptomyces pseudovenezuelae</name>
    <dbReference type="NCBI Taxonomy" id="67350"/>
    <lineage>
        <taxon>Bacteria</taxon>
        <taxon>Bacillati</taxon>
        <taxon>Actinomycetota</taxon>
        <taxon>Actinomycetes</taxon>
        <taxon>Kitasatosporales</taxon>
        <taxon>Streptomycetaceae</taxon>
        <taxon>Streptomyces</taxon>
        <taxon>Streptomyces aurantiacus group</taxon>
    </lineage>
</organism>
<dbReference type="EMBL" id="JARXVH010000004">
    <property type="protein sequence ID" value="MDH6215572.1"/>
    <property type="molecule type" value="Genomic_DNA"/>
</dbReference>
<feature type="compositionally biased region" description="Low complexity" evidence="1">
    <location>
        <begin position="1"/>
        <end position="18"/>
    </location>
</feature>
<evidence type="ECO:0000259" key="3">
    <source>
        <dbReference type="Pfam" id="PF21806"/>
    </source>
</evidence>
<evidence type="ECO:0000256" key="2">
    <source>
        <dbReference type="SAM" id="Phobius"/>
    </source>
</evidence>
<name>A0ABT6LGY8_9ACTN</name>
<feature type="domain" description="DUF6879" evidence="3">
    <location>
        <begin position="227"/>
        <end position="341"/>
    </location>
</feature>
<protein>
    <recommendedName>
        <fullName evidence="3">DUF6879 domain-containing protein</fullName>
    </recommendedName>
</protein>
<dbReference type="Pfam" id="PF21806">
    <property type="entry name" value="DUF6879"/>
    <property type="match status" value="1"/>
</dbReference>
<feature type="transmembrane region" description="Helical" evidence="2">
    <location>
        <begin position="37"/>
        <end position="54"/>
    </location>
</feature>
<keyword evidence="2" id="KW-0812">Transmembrane</keyword>
<comment type="caution">
    <text evidence="4">The sequence shown here is derived from an EMBL/GenBank/DDBJ whole genome shotgun (WGS) entry which is preliminary data.</text>
</comment>
<keyword evidence="2" id="KW-1133">Transmembrane helix</keyword>
<sequence length="352" mass="39554">MNGAPVTTTTTTTTVATPHRTIQPTRPEPRGLRFPPVLVKILVTALVFLVAYLVTNALDQDQGDVWNLTASIVIGGAALIVQYLVDFERRLEQIETSQAQLIRDVKDNLISHHVALTELVDDRFARISEATELFSNVDRSVLRSDGVVKLARSATECGQLNNETVKTFASEEIERLAGLLENLSNRSTDCLGENQDWLIGLTHCIKRSLDATSTSVDRDFWGSEPAARYLEAQSDAVQREVEIRRLFLVNVPEEIDDELRELCNNQRALEIDARVVALSELPPWAQLGTKSDFIVFDRELSYEIDQDTKDVNAKTTLNARPSHVEHRMRQFTRLWEATVNLPHKGIPPTTDE</sequence>
<evidence type="ECO:0000313" key="4">
    <source>
        <dbReference type="EMBL" id="MDH6215572.1"/>
    </source>
</evidence>
<evidence type="ECO:0000256" key="1">
    <source>
        <dbReference type="SAM" id="MobiDB-lite"/>
    </source>
</evidence>
<dbReference type="Proteomes" id="UP001160499">
    <property type="component" value="Unassembled WGS sequence"/>
</dbReference>
<keyword evidence="2" id="KW-0472">Membrane</keyword>
<dbReference type="InterPro" id="IPR049244">
    <property type="entry name" value="DUF6879"/>
</dbReference>